<comment type="caution">
    <text evidence="2">The sequence shown here is derived from an EMBL/GenBank/DDBJ whole genome shotgun (WGS) entry which is preliminary data.</text>
</comment>
<proteinExistence type="predicted"/>
<sequence length="80" mass="9424">MSKAAQSHELTYDLIKRAVHGDQEAIEAYLLHYDAYINFLVSYDEVGPDGRIYRHIDEDMKIEVQMKLVDALQNKWRKLI</sequence>
<protein>
    <submittedName>
        <fullName evidence="2">Helix-turn-helix domain-containing protein</fullName>
    </submittedName>
</protein>
<feature type="domain" description="Helix-turn-helix conjugative transposon-like" evidence="1">
    <location>
        <begin position="12"/>
        <end position="73"/>
    </location>
</feature>
<organism evidence="2 3">
    <name type="scientific">Merdimmobilis hominis</name>
    <dbReference type="NCBI Taxonomy" id="2897707"/>
    <lineage>
        <taxon>Bacteria</taxon>
        <taxon>Bacillati</taxon>
        <taxon>Bacillota</taxon>
        <taxon>Clostridia</taxon>
        <taxon>Eubacteriales</taxon>
        <taxon>Oscillospiraceae</taxon>
        <taxon>Merdimmobilis</taxon>
    </lineage>
</organism>
<name>A0A938X5M4_9FIRM</name>
<dbReference type="AlphaFoldDB" id="A0A938X5M4"/>
<reference evidence="2" key="2">
    <citation type="journal article" date="2021" name="Sci. Rep.">
        <title>The distribution of antibiotic resistance genes in chicken gut microbiota commensals.</title>
        <authorList>
            <person name="Juricova H."/>
            <person name="Matiasovicova J."/>
            <person name="Kubasova T."/>
            <person name="Cejkova D."/>
            <person name="Rychlik I."/>
        </authorList>
    </citation>
    <scope>NUCLEOTIDE SEQUENCE</scope>
    <source>
        <strain evidence="2">An559</strain>
    </source>
</reference>
<dbReference type="InterPro" id="IPR024760">
    <property type="entry name" value="HTH_dom_conjug_TS-like"/>
</dbReference>
<dbReference type="RefSeq" id="WP_178354367.1">
    <property type="nucleotide sequence ID" value="NZ_JACJKY010000002.1"/>
</dbReference>
<dbReference type="Proteomes" id="UP000774750">
    <property type="component" value="Unassembled WGS sequence"/>
</dbReference>
<evidence type="ECO:0000313" key="2">
    <source>
        <dbReference type="EMBL" id="MBM6919964.1"/>
    </source>
</evidence>
<accession>A0A938X5M4</accession>
<gene>
    <name evidence="2" type="ORF">H6A12_02140</name>
</gene>
<evidence type="ECO:0000313" key="3">
    <source>
        <dbReference type="Proteomes" id="UP000774750"/>
    </source>
</evidence>
<reference evidence="2" key="1">
    <citation type="submission" date="2020-08" db="EMBL/GenBank/DDBJ databases">
        <authorList>
            <person name="Cejkova D."/>
            <person name="Kubasova T."/>
            <person name="Jahodarova E."/>
            <person name="Rychlik I."/>
        </authorList>
    </citation>
    <scope>NUCLEOTIDE SEQUENCE</scope>
    <source>
        <strain evidence="2">An559</strain>
    </source>
</reference>
<dbReference type="Pfam" id="PF12645">
    <property type="entry name" value="HTH_16"/>
    <property type="match status" value="1"/>
</dbReference>
<dbReference type="EMBL" id="JACJKY010000002">
    <property type="protein sequence ID" value="MBM6919964.1"/>
    <property type="molecule type" value="Genomic_DNA"/>
</dbReference>
<evidence type="ECO:0000259" key="1">
    <source>
        <dbReference type="Pfam" id="PF12645"/>
    </source>
</evidence>
<keyword evidence="3" id="KW-1185">Reference proteome</keyword>